<dbReference type="HOGENOM" id="CLU_2156831_0_0_7"/>
<proteinExistence type="predicted"/>
<evidence type="ECO:0000313" key="4">
    <source>
        <dbReference type="Proteomes" id="UP000032702"/>
    </source>
</evidence>
<dbReference type="EMBL" id="AAMD01000280">
    <property type="protein sequence ID" value="EAU62059.1"/>
    <property type="molecule type" value="Genomic_DNA"/>
</dbReference>
<accession>Q08NK2</accession>
<keyword evidence="3" id="KW-1185">Reference proteome</keyword>
<protein>
    <submittedName>
        <fullName evidence="2">Uncharacterized protein</fullName>
    </submittedName>
</protein>
<dbReference type="OrthoDB" id="5523711at2"/>
<dbReference type="AlphaFoldDB" id="Q08NK2"/>
<dbReference type="Proteomes" id="UP000032702">
    <property type="component" value="Unassembled WGS sequence"/>
</dbReference>
<dbReference type="KEGG" id="sur:STAUR_4773"/>
<sequence length="111" mass="12827">MDWTHVMTELDAHLSDEKVRRDAEEFFKAVGRRLELDGEEVVFPPETRVHVVEKMLVRNTEVRGGGYFLVKSVLNPTFQDGKYTGRSGSGTLKIMYDLEGRWLDEFYARAV</sequence>
<reference evidence="1 3" key="2">
    <citation type="journal article" date="2011" name="Mol. Biol. Evol.">
        <title>Comparative genomic analysis of fruiting body formation in Myxococcales.</title>
        <authorList>
            <person name="Huntley S."/>
            <person name="Hamann N."/>
            <person name="Wegener-Feldbrugge S."/>
            <person name="Treuner-Lange A."/>
            <person name="Kube M."/>
            <person name="Reinhardt R."/>
            <person name="Klages S."/>
            <person name="Muller R."/>
            <person name="Ronning C.M."/>
            <person name="Nierman W.C."/>
            <person name="Sogaard-Andersen L."/>
        </authorList>
    </citation>
    <scope>NUCLEOTIDE SEQUENCE [LARGE SCALE GENOMIC DNA]</scope>
    <source>
        <strain evidence="1 3">DW4/3-1</strain>
    </source>
</reference>
<evidence type="ECO:0000313" key="3">
    <source>
        <dbReference type="Proteomes" id="UP000001351"/>
    </source>
</evidence>
<dbReference type="STRING" id="378806.STAUR_4773"/>
<dbReference type="EMBL" id="CP002271">
    <property type="protein sequence ID" value="ADO72552.1"/>
    <property type="molecule type" value="Genomic_DNA"/>
</dbReference>
<evidence type="ECO:0000313" key="2">
    <source>
        <dbReference type="EMBL" id="EAU62059.1"/>
    </source>
</evidence>
<dbReference type="RefSeq" id="WP_002619872.1">
    <property type="nucleotide sequence ID" value="NC_014623.1"/>
</dbReference>
<dbReference type="Proteomes" id="UP000001351">
    <property type="component" value="Chromosome"/>
</dbReference>
<name>Q08NK2_STIAD</name>
<organism evidence="2 4">
    <name type="scientific">Stigmatella aurantiaca (strain DW4/3-1)</name>
    <dbReference type="NCBI Taxonomy" id="378806"/>
    <lineage>
        <taxon>Bacteria</taxon>
        <taxon>Pseudomonadati</taxon>
        <taxon>Myxococcota</taxon>
        <taxon>Myxococcia</taxon>
        <taxon>Myxococcales</taxon>
        <taxon>Cystobacterineae</taxon>
        <taxon>Archangiaceae</taxon>
        <taxon>Stigmatella</taxon>
    </lineage>
</organism>
<reference evidence="2 4" key="1">
    <citation type="submission" date="2006-04" db="EMBL/GenBank/DDBJ databases">
        <authorList>
            <person name="Nierman W.C."/>
        </authorList>
    </citation>
    <scope>NUCLEOTIDE SEQUENCE [LARGE SCALE GENOMIC DNA]</scope>
    <source>
        <strain evidence="2 4">DW4/3-1</strain>
    </source>
</reference>
<evidence type="ECO:0000313" key="1">
    <source>
        <dbReference type="EMBL" id="ADO72552.1"/>
    </source>
</evidence>
<dbReference type="eggNOG" id="ENOG5031E1A">
    <property type="taxonomic scope" value="Bacteria"/>
</dbReference>
<gene>
    <name evidence="1" type="ordered locus">STAUR_4773</name>
    <name evidence="2" type="ORF">STIAU_0958</name>
</gene>